<accession>A0A854QNP9</accession>
<proteinExistence type="predicted"/>
<gene>
    <name evidence="1" type="ORF">C361_02115</name>
</gene>
<sequence length="77" mass="8928">MVYRQKRINAFFENLLNVLDSLNSGYGRDHLETQYFVGIRTSDIVQQVSRDEVETKWQLNIGLQEAIKMSASEYRGG</sequence>
<evidence type="ECO:0000313" key="2">
    <source>
        <dbReference type="Proteomes" id="UP000199727"/>
    </source>
</evidence>
<dbReference type="EMBL" id="AMKT01000028">
    <property type="protein sequence ID" value="OXG25113.1"/>
    <property type="molecule type" value="Genomic_DNA"/>
</dbReference>
<reference evidence="1 2" key="1">
    <citation type="submission" date="2017-06" db="EMBL/GenBank/DDBJ databases">
        <title>Global population genomics of the pathogenic fungus Cryptococcus neoformans var. grubii.</title>
        <authorList>
            <person name="Cuomo C."/>
            <person name="Litvintseva A."/>
            <person name="Chen Y."/>
            <person name="Young S."/>
            <person name="Zeng Q."/>
            <person name="Chapman S."/>
            <person name="Gujja S."/>
            <person name="Saif S."/>
            <person name="Birren B."/>
        </authorList>
    </citation>
    <scope>NUCLEOTIDE SEQUENCE [LARGE SCALE GENOMIC DNA]</scope>
    <source>
        <strain evidence="1 2">Tu259-1</strain>
    </source>
</reference>
<protein>
    <submittedName>
        <fullName evidence="1">Uncharacterized protein</fullName>
    </submittedName>
</protein>
<evidence type="ECO:0000313" key="1">
    <source>
        <dbReference type="EMBL" id="OXG25113.1"/>
    </source>
</evidence>
<dbReference type="AlphaFoldDB" id="A0A854QNP9"/>
<name>A0A854QNP9_CRYNE</name>
<dbReference type="Proteomes" id="UP000199727">
    <property type="component" value="Unassembled WGS sequence"/>
</dbReference>
<comment type="caution">
    <text evidence="1">The sequence shown here is derived from an EMBL/GenBank/DDBJ whole genome shotgun (WGS) entry which is preliminary data.</text>
</comment>
<organism evidence="1 2">
    <name type="scientific">Cryptococcus neoformans Tu259-1</name>
    <dbReference type="NCBI Taxonomy" id="1230072"/>
    <lineage>
        <taxon>Eukaryota</taxon>
        <taxon>Fungi</taxon>
        <taxon>Dikarya</taxon>
        <taxon>Basidiomycota</taxon>
        <taxon>Agaricomycotina</taxon>
        <taxon>Tremellomycetes</taxon>
        <taxon>Tremellales</taxon>
        <taxon>Cryptococcaceae</taxon>
        <taxon>Cryptococcus</taxon>
        <taxon>Cryptococcus neoformans species complex</taxon>
    </lineage>
</organism>